<feature type="compositionally biased region" description="Basic and acidic residues" evidence="1">
    <location>
        <begin position="463"/>
        <end position="473"/>
    </location>
</feature>
<feature type="transmembrane region" description="Helical" evidence="2">
    <location>
        <begin position="178"/>
        <end position="198"/>
    </location>
</feature>
<feature type="region of interest" description="Disordered" evidence="1">
    <location>
        <begin position="418"/>
        <end position="473"/>
    </location>
</feature>
<feature type="compositionally biased region" description="Basic and acidic residues" evidence="1">
    <location>
        <begin position="210"/>
        <end position="225"/>
    </location>
</feature>
<gene>
    <name evidence="3" type="ORF">BDV98DRAFT_430422</name>
</gene>
<keyword evidence="2" id="KW-0472">Membrane</keyword>
<feature type="compositionally biased region" description="Polar residues" evidence="1">
    <location>
        <begin position="431"/>
        <end position="451"/>
    </location>
</feature>
<keyword evidence="2" id="KW-1133">Transmembrane helix</keyword>
<feature type="compositionally biased region" description="Polar residues" evidence="1">
    <location>
        <begin position="332"/>
        <end position="347"/>
    </location>
</feature>
<organism evidence="3 4">
    <name type="scientific">Pterulicium gracile</name>
    <dbReference type="NCBI Taxonomy" id="1884261"/>
    <lineage>
        <taxon>Eukaryota</taxon>
        <taxon>Fungi</taxon>
        <taxon>Dikarya</taxon>
        <taxon>Basidiomycota</taxon>
        <taxon>Agaricomycotina</taxon>
        <taxon>Agaricomycetes</taxon>
        <taxon>Agaricomycetidae</taxon>
        <taxon>Agaricales</taxon>
        <taxon>Pleurotineae</taxon>
        <taxon>Pterulaceae</taxon>
        <taxon>Pterulicium</taxon>
    </lineage>
</organism>
<evidence type="ECO:0000256" key="1">
    <source>
        <dbReference type="SAM" id="MobiDB-lite"/>
    </source>
</evidence>
<evidence type="ECO:0000256" key="2">
    <source>
        <dbReference type="SAM" id="Phobius"/>
    </source>
</evidence>
<feature type="compositionally biased region" description="Basic and acidic residues" evidence="1">
    <location>
        <begin position="359"/>
        <end position="369"/>
    </location>
</feature>
<dbReference type="AlphaFoldDB" id="A0A5C3QMD3"/>
<keyword evidence="4" id="KW-1185">Reference proteome</keyword>
<feature type="compositionally biased region" description="Low complexity" evidence="1">
    <location>
        <begin position="273"/>
        <end position="283"/>
    </location>
</feature>
<evidence type="ECO:0000313" key="4">
    <source>
        <dbReference type="Proteomes" id="UP000305067"/>
    </source>
</evidence>
<feature type="region of interest" description="Disordered" evidence="1">
    <location>
        <begin position="209"/>
        <end position="347"/>
    </location>
</feature>
<accession>A0A5C3QMD3</accession>
<protein>
    <submittedName>
        <fullName evidence="3">Uncharacterized protein</fullName>
    </submittedName>
</protein>
<keyword evidence="2" id="KW-0812">Transmembrane</keyword>
<reference evidence="3 4" key="1">
    <citation type="journal article" date="2019" name="Nat. Ecol. Evol.">
        <title>Megaphylogeny resolves global patterns of mushroom evolution.</title>
        <authorList>
            <person name="Varga T."/>
            <person name="Krizsan K."/>
            <person name="Foldi C."/>
            <person name="Dima B."/>
            <person name="Sanchez-Garcia M."/>
            <person name="Sanchez-Ramirez S."/>
            <person name="Szollosi G.J."/>
            <person name="Szarkandi J.G."/>
            <person name="Papp V."/>
            <person name="Albert L."/>
            <person name="Andreopoulos W."/>
            <person name="Angelini C."/>
            <person name="Antonin V."/>
            <person name="Barry K.W."/>
            <person name="Bougher N.L."/>
            <person name="Buchanan P."/>
            <person name="Buyck B."/>
            <person name="Bense V."/>
            <person name="Catcheside P."/>
            <person name="Chovatia M."/>
            <person name="Cooper J."/>
            <person name="Damon W."/>
            <person name="Desjardin D."/>
            <person name="Finy P."/>
            <person name="Geml J."/>
            <person name="Haridas S."/>
            <person name="Hughes K."/>
            <person name="Justo A."/>
            <person name="Karasinski D."/>
            <person name="Kautmanova I."/>
            <person name="Kiss B."/>
            <person name="Kocsube S."/>
            <person name="Kotiranta H."/>
            <person name="LaButti K.M."/>
            <person name="Lechner B.E."/>
            <person name="Liimatainen K."/>
            <person name="Lipzen A."/>
            <person name="Lukacs Z."/>
            <person name="Mihaltcheva S."/>
            <person name="Morgado L.N."/>
            <person name="Niskanen T."/>
            <person name="Noordeloos M.E."/>
            <person name="Ohm R.A."/>
            <person name="Ortiz-Santana B."/>
            <person name="Ovrebo C."/>
            <person name="Racz N."/>
            <person name="Riley R."/>
            <person name="Savchenko A."/>
            <person name="Shiryaev A."/>
            <person name="Soop K."/>
            <person name="Spirin V."/>
            <person name="Szebenyi C."/>
            <person name="Tomsovsky M."/>
            <person name="Tulloss R.E."/>
            <person name="Uehling J."/>
            <person name="Grigoriev I.V."/>
            <person name="Vagvolgyi C."/>
            <person name="Papp T."/>
            <person name="Martin F.M."/>
            <person name="Miettinen O."/>
            <person name="Hibbett D.S."/>
            <person name="Nagy L.G."/>
        </authorList>
    </citation>
    <scope>NUCLEOTIDE SEQUENCE [LARGE SCALE GENOMIC DNA]</scope>
    <source>
        <strain evidence="3 4">CBS 309.79</strain>
    </source>
</reference>
<proteinExistence type="predicted"/>
<dbReference type="Proteomes" id="UP000305067">
    <property type="component" value="Unassembled WGS sequence"/>
</dbReference>
<dbReference type="EMBL" id="ML178822">
    <property type="protein sequence ID" value="TFL02508.1"/>
    <property type="molecule type" value="Genomic_DNA"/>
</dbReference>
<evidence type="ECO:0000313" key="3">
    <source>
        <dbReference type="EMBL" id="TFL02508.1"/>
    </source>
</evidence>
<sequence length="473" mass="50425">MADQSPITYCVPSPMTVSHLIIASTTELATSTRIVEGHREESVHTTTSCLSRGLLGILCASETVLTVTTTAPAAQITEFITYTTEELLSQYTTETIQHTSCTTLSNVDEDDELATSTITMLSLSTPEPSMSASTTTFANGTISVQSTTVQAAPSSVWVPVIQTMVVGRRRTTRGVDKIAVALGVAGGVIVLLAALWLIRAKRLRNQAYKEPPRKQRFSLDMDESKPFGSGPLTSNHGHGTSSSHHGHASSFMYTPSPPTPTFSAHARSTEFGLHSSHSTTRLLSPPPSFSDHYTPSPPHSPSADTSSHYGSPLRIASPLSSAHGHRPPFSPMGSSSSLMTPDNPSLSALNLHSLRRLPSEADVTERSRSDSPSSVHELPFGSSTSLIPEAPEPASPLRITNFSKTDEDDVVQDYLTVDRANTGGSRKDSFAGNSGQRTLSPIEEGTQSSSDGHGAPNDLDPFSDDKSRIGRAM</sequence>
<feature type="region of interest" description="Disordered" evidence="1">
    <location>
        <begin position="359"/>
        <end position="403"/>
    </location>
</feature>
<name>A0A5C3QMD3_9AGAR</name>